<keyword evidence="2" id="KW-1185">Reference proteome</keyword>
<gene>
    <name evidence="1" type="ORF">OKA05_25290</name>
</gene>
<sequence length="106" mass="12355">MRSRPSLAAIRHAILKRQRASFTHEKSTHVVADLFLLGQARRTAAYIVLAWCLEPEWGWRLLRFSEIWDFEMIGPVDVLRHDFNPYDSRIALIDTQVVPGRPTPSW</sequence>
<evidence type="ECO:0000313" key="1">
    <source>
        <dbReference type="EMBL" id="MCW1925899.1"/>
    </source>
</evidence>
<dbReference type="EMBL" id="JAPDDT010000018">
    <property type="protein sequence ID" value="MCW1925899.1"/>
    <property type="molecule type" value="Genomic_DNA"/>
</dbReference>
<evidence type="ECO:0008006" key="3">
    <source>
        <dbReference type="Google" id="ProtNLM"/>
    </source>
</evidence>
<evidence type="ECO:0000313" key="2">
    <source>
        <dbReference type="Proteomes" id="UP001320876"/>
    </source>
</evidence>
<comment type="caution">
    <text evidence="1">The sequence shown here is derived from an EMBL/GenBank/DDBJ whole genome shotgun (WGS) entry which is preliminary data.</text>
</comment>
<protein>
    <recommendedName>
        <fullName evidence="3">WYL domain-containing protein</fullName>
    </recommendedName>
</protein>
<name>A0ABT3GQY5_9BACT</name>
<dbReference type="RefSeq" id="WP_264490007.1">
    <property type="nucleotide sequence ID" value="NZ_JAPDDT010000018.1"/>
</dbReference>
<dbReference type="Proteomes" id="UP001320876">
    <property type="component" value="Unassembled WGS sequence"/>
</dbReference>
<proteinExistence type="predicted"/>
<reference evidence="1 2" key="1">
    <citation type="submission" date="2022-10" db="EMBL/GenBank/DDBJ databases">
        <title>Luteolibacter arcticus strain CCTCC AB 2014275, whole genome shotgun sequencing project.</title>
        <authorList>
            <person name="Zhao G."/>
            <person name="Shen L."/>
        </authorList>
    </citation>
    <scope>NUCLEOTIDE SEQUENCE [LARGE SCALE GENOMIC DNA]</scope>
    <source>
        <strain evidence="1 2">CCTCC AB 2014275</strain>
    </source>
</reference>
<organism evidence="1 2">
    <name type="scientific">Luteolibacter arcticus</name>
    <dbReference type="NCBI Taxonomy" id="1581411"/>
    <lineage>
        <taxon>Bacteria</taxon>
        <taxon>Pseudomonadati</taxon>
        <taxon>Verrucomicrobiota</taxon>
        <taxon>Verrucomicrobiia</taxon>
        <taxon>Verrucomicrobiales</taxon>
        <taxon>Verrucomicrobiaceae</taxon>
        <taxon>Luteolibacter</taxon>
    </lineage>
</organism>
<accession>A0ABT3GQY5</accession>